<evidence type="ECO:0000259" key="2">
    <source>
        <dbReference type="Pfam" id="PF07687"/>
    </source>
</evidence>
<dbReference type="NCBIfam" id="TIGR01891">
    <property type="entry name" value="amidohydrolases"/>
    <property type="match status" value="1"/>
</dbReference>
<protein>
    <submittedName>
        <fullName evidence="3">M20 aminoacylase family protein</fullName>
    </submittedName>
</protein>
<keyword evidence="1" id="KW-0378">Hydrolase</keyword>
<dbReference type="EMBL" id="CP125947">
    <property type="protein sequence ID" value="WHS67721.1"/>
    <property type="molecule type" value="Genomic_DNA"/>
</dbReference>
<dbReference type="Gene3D" id="3.30.70.360">
    <property type="match status" value="1"/>
</dbReference>
<evidence type="ECO:0000256" key="1">
    <source>
        <dbReference type="ARBA" id="ARBA00022801"/>
    </source>
</evidence>
<reference evidence="3 4" key="1">
    <citation type="submission" date="2023-05" db="EMBL/GenBank/DDBJ databases">
        <authorList>
            <person name="Yin Y."/>
            <person name="Lu Z."/>
        </authorList>
    </citation>
    <scope>NUCLEOTIDE SEQUENCE [LARGE SCALE GENOMIC DNA]</scope>
    <source>
        <strain evidence="3 4">ZM22</strain>
    </source>
</reference>
<dbReference type="CDD" id="cd05666">
    <property type="entry name" value="M20_Acy1-like"/>
    <property type="match status" value="1"/>
</dbReference>
<dbReference type="SUPFAM" id="SSF55031">
    <property type="entry name" value="Bacterial exopeptidase dimerisation domain"/>
    <property type="match status" value="1"/>
</dbReference>
<dbReference type="SUPFAM" id="SSF53187">
    <property type="entry name" value="Zn-dependent exopeptidases"/>
    <property type="match status" value="1"/>
</dbReference>
<dbReference type="PANTHER" id="PTHR11014:SF63">
    <property type="entry name" value="METALLOPEPTIDASE, PUTATIVE (AFU_ORTHOLOGUE AFUA_6G09600)-RELATED"/>
    <property type="match status" value="1"/>
</dbReference>
<dbReference type="RefSeq" id="WP_283488747.1">
    <property type="nucleotide sequence ID" value="NZ_CP125947.1"/>
</dbReference>
<evidence type="ECO:0000313" key="3">
    <source>
        <dbReference type="EMBL" id="WHS67721.1"/>
    </source>
</evidence>
<dbReference type="Pfam" id="PF07687">
    <property type="entry name" value="M20_dimer"/>
    <property type="match status" value="1"/>
</dbReference>
<dbReference type="InterPro" id="IPR011650">
    <property type="entry name" value="Peptidase_M20_dimer"/>
</dbReference>
<dbReference type="PIRSF" id="PIRSF005962">
    <property type="entry name" value="Pept_M20D_amidohydro"/>
    <property type="match status" value="1"/>
</dbReference>
<dbReference type="Gene3D" id="3.40.630.10">
    <property type="entry name" value="Zn peptidases"/>
    <property type="match status" value="1"/>
</dbReference>
<gene>
    <name evidence="3" type="ORF">QMY55_11640</name>
</gene>
<dbReference type="InterPro" id="IPR017439">
    <property type="entry name" value="Amidohydrolase"/>
</dbReference>
<organism evidence="3 4">
    <name type="scientific">Comamonas resistens</name>
    <dbReference type="NCBI Taxonomy" id="3046670"/>
    <lineage>
        <taxon>Bacteria</taxon>
        <taxon>Pseudomonadati</taxon>
        <taxon>Pseudomonadota</taxon>
        <taxon>Betaproteobacteria</taxon>
        <taxon>Burkholderiales</taxon>
        <taxon>Comamonadaceae</taxon>
        <taxon>Comamonas</taxon>
    </lineage>
</organism>
<dbReference type="InterPro" id="IPR002933">
    <property type="entry name" value="Peptidase_M20"/>
</dbReference>
<sequence length="391" mass="42730">MLNTIQWPGQQELQAWRHDFHRHPETAFQEHRTSARVVELLSSFGLEVHTGLAGTGVVAVLKGNMGEGPSIGLRADMDALHVTELNTCEHASQNAGRMHACGHDGHTSMLLGAAKTLAAHPDFKGTVHFIFQPAEENEGGARAMIEDGLFERFPMDAVYSMHNWPGLPVGTAAVHGTAVMAAFDIFDLTLSGKGCHGAMPHLGKDTLLAACQLVTQLPALIAREQEVHKPAVLSITSFNAGDTYNVLPEQVKLRGTVRCFDMAQRARIEQRLRDAINATCMLHGLESHLDYRVSYPATINDPQHAEVCAEVLSQVLGEGKVQRDLKPSMASEDFSFMAQQCPGVYIWLGNGEDSASLHNPKYDFNDANLPLGVRYWVELVGALLRDGRLPS</sequence>
<dbReference type="InterPro" id="IPR036264">
    <property type="entry name" value="Bact_exopeptidase_dim_dom"/>
</dbReference>
<accession>A0ABY8SZN6</accession>
<dbReference type="PANTHER" id="PTHR11014">
    <property type="entry name" value="PEPTIDASE M20 FAMILY MEMBER"/>
    <property type="match status" value="1"/>
</dbReference>
<feature type="domain" description="Peptidase M20 dimerisation" evidence="2">
    <location>
        <begin position="187"/>
        <end position="278"/>
    </location>
</feature>
<proteinExistence type="predicted"/>
<dbReference type="Proteomes" id="UP001240697">
    <property type="component" value="Chromosome"/>
</dbReference>
<name>A0ABY8SZN6_9BURK</name>
<dbReference type="Pfam" id="PF01546">
    <property type="entry name" value="Peptidase_M20"/>
    <property type="match status" value="1"/>
</dbReference>
<evidence type="ECO:0000313" key="4">
    <source>
        <dbReference type="Proteomes" id="UP001240697"/>
    </source>
</evidence>
<keyword evidence="4" id="KW-1185">Reference proteome</keyword>